<organism evidence="11 12">
    <name type="scientific">Spodoptera litura</name>
    <name type="common">Asian cotton leafworm</name>
    <dbReference type="NCBI Taxonomy" id="69820"/>
    <lineage>
        <taxon>Eukaryota</taxon>
        <taxon>Metazoa</taxon>
        <taxon>Ecdysozoa</taxon>
        <taxon>Arthropoda</taxon>
        <taxon>Hexapoda</taxon>
        <taxon>Insecta</taxon>
        <taxon>Pterygota</taxon>
        <taxon>Neoptera</taxon>
        <taxon>Endopterygota</taxon>
        <taxon>Lepidoptera</taxon>
        <taxon>Glossata</taxon>
        <taxon>Ditrysia</taxon>
        <taxon>Noctuoidea</taxon>
        <taxon>Noctuidae</taxon>
        <taxon>Amphipyrinae</taxon>
        <taxon>Spodoptera</taxon>
    </lineage>
</organism>
<name>A0A9J7E6R8_SPOLT</name>
<evidence type="ECO:0000256" key="5">
    <source>
        <dbReference type="ARBA" id="ARBA00022725"/>
    </source>
</evidence>
<keyword evidence="8 10" id="KW-0675">Receptor</keyword>
<accession>A0A9J7E6R8</accession>
<evidence type="ECO:0000256" key="9">
    <source>
        <dbReference type="ARBA" id="ARBA00023224"/>
    </source>
</evidence>
<keyword evidence="11" id="KW-1185">Reference proteome</keyword>
<dbReference type="PANTHER" id="PTHR21137:SF35">
    <property type="entry name" value="ODORANT RECEPTOR 19A-RELATED"/>
    <property type="match status" value="1"/>
</dbReference>
<dbReference type="GO" id="GO:0005886">
    <property type="term" value="C:plasma membrane"/>
    <property type="evidence" value="ECO:0007669"/>
    <property type="project" value="UniProtKB-SubCell"/>
</dbReference>
<dbReference type="KEGG" id="sliu:111353955"/>
<evidence type="ECO:0000256" key="6">
    <source>
        <dbReference type="ARBA" id="ARBA00022989"/>
    </source>
</evidence>
<feature type="transmembrane region" description="Helical" evidence="10">
    <location>
        <begin position="82"/>
        <end position="105"/>
    </location>
</feature>
<keyword evidence="6 10" id="KW-1133">Transmembrane helix</keyword>
<dbReference type="GO" id="GO:0005549">
    <property type="term" value="F:odorant binding"/>
    <property type="evidence" value="ECO:0007669"/>
    <property type="project" value="InterPro"/>
</dbReference>
<sequence length="419" mass="48209">MMKEAIRKFGLEYCELPDMLSNVSIMLRTLTLNVDSRNKTPILTIFYISMVIMSIDYIYVYVLSGAWFSLWHCVKTGELGPAMIAFSLMSTSAVAFIKLLYMIFYEAKFKNLIDRYMACDSRTVKDSRFSKNLTTALRNVKKRGIFYWLLLIINAVLYILRPMVTPGRHLTVDTFIIIGLEPMFESPNYELATLMFMIAVFFICFTVANVNCFLIMITGYTESQMLALAEEMTHIWDDANEYYQIMMKELSSYGSLYLDHKDFNRVKEKEVLNDYVTEHLKDIIQRHAFNVSLLEGIEDVMRGPNAVGFLFLIVGLVAELLGGLNNTILQLPFTLSQIATDCFLGQKIMDANIKFEHAVYDCKWENFNQVNKKIVLVMLQNSQKTMTLTAGGMATLSFSYFMNIIRSTYSVYTTLRSNI</sequence>
<dbReference type="GO" id="GO:0007165">
    <property type="term" value="P:signal transduction"/>
    <property type="evidence" value="ECO:0007669"/>
    <property type="project" value="UniProtKB-KW"/>
</dbReference>
<dbReference type="GeneID" id="111353955"/>
<keyword evidence="3 10" id="KW-0716">Sensory transduction</keyword>
<dbReference type="InterPro" id="IPR004117">
    <property type="entry name" value="7tm6_olfct_rcpt"/>
</dbReference>
<evidence type="ECO:0000256" key="8">
    <source>
        <dbReference type="ARBA" id="ARBA00023170"/>
    </source>
</evidence>
<feature type="transmembrane region" description="Helical" evidence="10">
    <location>
        <begin position="306"/>
        <end position="324"/>
    </location>
</feature>
<feature type="transmembrane region" description="Helical" evidence="10">
    <location>
        <begin position="42"/>
        <end position="62"/>
    </location>
</feature>
<evidence type="ECO:0000256" key="10">
    <source>
        <dbReference type="RuleBase" id="RU351113"/>
    </source>
</evidence>
<dbReference type="PANTHER" id="PTHR21137">
    <property type="entry name" value="ODORANT RECEPTOR"/>
    <property type="match status" value="1"/>
</dbReference>
<keyword evidence="4 10" id="KW-0812">Transmembrane</keyword>
<protein>
    <recommendedName>
        <fullName evidence="10">Odorant receptor</fullName>
    </recommendedName>
</protein>
<dbReference type="Proteomes" id="UP000301870">
    <property type="component" value="Chromosome 17"/>
</dbReference>
<evidence type="ECO:0000256" key="1">
    <source>
        <dbReference type="ARBA" id="ARBA00004651"/>
    </source>
</evidence>
<evidence type="ECO:0000256" key="3">
    <source>
        <dbReference type="ARBA" id="ARBA00022606"/>
    </source>
</evidence>
<evidence type="ECO:0000256" key="2">
    <source>
        <dbReference type="ARBA" id="ARBA00022475"/>
    </source>
</evidence>
<comment type="caution">
    <text evidence="10">Lacks conserved residue(s) required for the propagation of feature annotation.</text>
</comment>
<evidence type="ECO:0000313" key="11">
    <source>
        <dbReference type="Proteomes" id="UP000301870"/>
    </source>
</evidence>
<keyword evidence="2" id="KW-1003">Cell membrane</keyword>
<dbReference type="GO" id="GO:0004984">
    <property type="term" value="F:olfactory receptor activity"/>
    <property type="evidence" value="ECO:0007669"/>
    <property type="project" value="InterPro"/>
</dbReference>
<reference evidence="12" key="1">
    <citation type="submission" date="2025-08" db="UniProtKB">
        <authorList>
            <consortium name="RefSeq"/>
        </authorList>
    </citation>
    <scope>IDENTIFICATION</scope>
    <source>
        <strain evidence="12">Ishihara</strain>
        <tissue evidence="12">Whole body</tissue>
    </source>
</reference>
<evidence type="ECO:0000313" key="12">
    <source>
        <dbReference type="RefSeq" id="XP_022822952.1"/>
    </source>
</evidence>
<dbReference type="OrthoDB" id="7550533at2759"/>
<keyword evidence="9 10" id="KW-0807">Transducer</keyword>
<keyword evidence="7 10" id="KW-0472">Membrane</keyword>
<proteinExistence type="inferred from homology"/>
<gene>
    <name evidence="12" type="primary">LOC111353955</name>
</gene>
<evidence type="ECO:0000256" key="4">
    <source>
        <dbReference type="ARBA" id="ARBA00022692"/>
    </source>
</evidence>
<feature type="transmembrane region" description="Helical" evidence="10">
    <location>
        <begin position="145"/>
        <end position="164"/>
    </location>
</feature>
<feature type="transmembrane region" description="Helical" evidence="10">
    <location>
        <begin position="191"/>
        <end position="217"/>
    </location>
</feature>
<comment type="similarity">
    <text evidence="10">Belongs to the insect chemoreceptor superfamily. Heteromeric odorant receptor channel (TC 1.A.69) family.</text>
</comment>
<dbReference type="Pfam" id="PF02949">
    <property type="entry name" value="7tm_6"/>
    <property type="match status" value="1"/>
</dbReference>
<comment type="subcellular location">
    <subcellularLocation>
        <location evidence="1 10">Cell membrane</location>
        <topology evidence="1 10">Multi-pass membrane protein</topology>
    </subcellularLocation>
</comment>
<dbReference type="RefSeq" id="XP_022822952.1">
    <property type="nucleotide sequence ID" value="XM_022967184.1"/>
</dbReference>
<keyword evidence="5 10" id="KW-0552">Olfaction</keyword>
<dbReference type="AlphaFoldDB" id="A0A9J7E6R8"/>
<evidence type="ECO:0000256" key="7">
    <source>
        <dbReference type="ARBA" id="ARBA00023136"/>
    </source>
</evidence>